<protein>
    <submittedName>
        <fullName evidence="1">DNA sulfur modification protein DndE</fullName>
    </submittedName>
</protein>
<dbReference type="InterPro" id="IPR014969">
    <property type="entry name" value="DNA_S_DndE"/>
</dbReference>
<proteinExistence type="predicted"/>
<dbReference type="InterPro" id="IPR038472">
    <property type="entry name" value="DndE_sf"/>
</dbReference>
<dbReference type="RefSeq" id="WP_215918495.1">
    <property type="nucleotide sequence ID" value="NZ_JAHKNI010000006.1"/>
</dbReference>
<comment type="caution">
    <text evidence="1">The sequence shown here is derived from an EMBL/GenBank/DDBJ whole genome shotgun (WGS) entry which is preliminary data.</text>
</comment>
<sequence>MSLDTIRLSQPARDQLVRLKRTTKIKNWNVLCRWALALSLREPSVPAVKEINTDSNVEMSWKTFAGSYGDVYMALLRQRCATDGEPLTDESLSRVLTIHLHRGIGYLSGTKEINSITELIASAVRPAEPR</sequence>
<evidence type="ECO:0000313" key="1">
    <source>
        <dbReference type="EMBL" id="MBU3063569.1"/>
    </source>
</evidence>
<dbReference type="EMBL" id="JAHKNI010000006">
    <property type="protein sequence ID" value="MBU3063569.1"/>
    <property type="molecule type" value="Genomic_DNA"/>
</dbReference>
<name>A0ABS6B2V2_9NOCA</name>
<dbReference type="Proteomes" id="UP000733379">
    <property type="component" value="Unassembled WGS sequence"/>
</dbReference>
<reference evidence="1 2" key="1">
    <citation type="submission" date="2021-06" db="EMBL/GenBank/DDBJ databases">
        <title>Actinomycetes sequencing.</title>
        <authorList>
            <person name="Shan Q."/>
        </authorList>
    </citation>
    <scope>NUCLEOTIDE SEQUENCE [LARGE SCALE GENOMIC DNA]</scope>
    <source>
        <strain evidence="1 2">NEAU-G5</strain>
    </source>
</reference>
<accession>A0ABS6B2V2</accession>
<dbReference type="Pfam" id="PF08870">
    <property type="entry name" value="DndE"/>
    <property type="match status" value="1"/>
</dbReference>
<dbReference type="Gene3D" id="1.10.1220.160">
    <property type="entry name" value="DNA sulphur modification protein DndE"/>
    <property type="match status" value="1"/>
</dbReference>
<organism evidence="1 2">
    <name type="scientific">Nocardia albiluteola</name>
    <dbReference type="NCBI Taxonomy" id="2842303"/>
    <lineage>
        <taxon>Bacteria</taxon>
        <taxon>Bacillati</taxon>
        <taxon>Actinomycetota</taxon>
        <taxon>Actinomycetes</taxon>
        <taxon>Mycobacteriales</taxon>
        <taxon>Nocardiaceae</taxon>
        <taxon>Nocardia</taxon>
    </lineage>
</organism>
<dbReference type="NCBIfam" id="TIGR03184">
    <property type="entry name" value="DNA_S_dndE"/>
    <property type="match status" value="1"/>
</dbReference>
<evidence type="ECO:0000313" key="2">
    <source>
        <dbReference type="Proteomes" id="UP000733379"/>
    </source>
</evidence>
<gene>
    <name evidence="1" type="primary">dndE</name>
    <name evidence="1" type="ORF">KO481_18790</name>
</gene>
<keyword evidence="2" id="KW-1185">Reference proteome</keyword>